<feature type="transmembrane region" description="Helical" evidence="2">
    <location>
        <begin position="212"/>
        <end position="233"/>
    </location>
</feature>
<keyword evidence="2" id="KW-0472">Membrane</keyword>
<feature type="transmembrane region" description="Helical" evidence="2">
    <location>
        <begin position="340"/>
        <end position="363"/>
    </location>
</feature>
<accession>A0A660SG76</accession>
<dbReference type="AlphaFoldDB" id="A0A660SG76"/>
<sequence length="461" mass="53650">MGNYNDKGVEVKLLLTDLLSPLQLAVKLVLPFSIGGSVDLYRFREYISDRYPNGVFEIVEDFLILKLPIAGGEIVAKAEFDISLWLLSSGMGLFIINLSSNIDEALTQRKRFLYQEWEMAVNNQKMKRSIYSLAIDFLLAVFHLRRLEDARMLYHRSRLKDEVSSSGIDFLLTGKEELFLGFSYQVYLILRDKIAEGRYIFFASSDEEERRILFFLLLTTFYNRLVFFTIAWVRGLKKDILNLREGLKVKGTIGWEWARDELEAKRLNFLDFLSYYRYHDCHYSTQDIPSSIMEQLNLKTYIKKIEENIATAQFLIEEIARLVAEKQGQTFTHHTRRLEYLITILGALGGIAAILAAIFGGNISFPLRFLAIGLIIFIPFSIGLFEYLIRKRTKTRSFRAYINARIQNLIKEKEEFERHLRGIEREQLSGATASAIVDLYRTMIADKEIEIENLRKEIKNR</sequence>
<keyword evidence="1" id="KW-0175">Coiled coil</keyword>
<reference evidence="3 4" key="1">
    <citation type="submission" date="2018-06" db="EMBL/GenBank/DDBJ databases">
        <title>Extensive metabolic versatility and redundancy in microbially diverse, dynamic hydrothermal sediments.</title>
        <authorList>
            <person name="Dombrowski N."/>
            <person name="Teske A."/>
            <person name="Baker B.J."/>
        </authorList>
    </citation>
    <scope>NUCLEOTIDE SEQUENCE [LARGE SCALE GENOMIC DNA]</scope>
    <source>
        <strain evidence="3">B36_G15</strain>
    </source>
</reference>
<evidence type="ECO:0000313" key="3">
    <source>
        <dbReference type="EMBL" id="RKX69697.1"/>
    </source>
</evidence>
<dbReference type="EMBL" id="QNBE01000070">
    <property type="protein sequence ID" value="RKX69697.1"/>
    <property type="molecule type" value="Genomic_DNA"/>
</dbReference>
<evidence type="ECO:0000313" key="4">
    <source>
        <dbReference type="Proteomes" id="UP000268469"/>
    </source>
</evidence>
<evidence type="ECO:0000256" key="1">
    <source>
        <dbReference type="SAM" id="Coils"/>
    </source>
</evidence>
<comment type="caution">
    <text evidence="3">The sequence shown here is derived from an EMBL/GenBank/DDBJ whole genome shotgun (WGS) entry which is preliminary data.</text>
</comment>
<keyword evidence="2" id="KW-0812">Transmembrane</keyword>
<evidence type="ECO:0000256" key="2">
    <source>
        <dbReference type="SAM" id="Phobius"/>
    </source>
</evidence>
<name>A0A660SG76_UNCW3</name>
<feature type="coiled-coil region" evidence="1">
    <location>
        <begin position="406"/>
        <end position="457"/>
    </location>
</feature>
<organism evidence="3 4">
    <name type="scientific">candidate division WOR-3 bacterium</name>
    <dbReference type="NCBI Taxonomy" id="2052148"/>
    <lineage>
        <taxon>Bacteria</taxon>
        <taxon>Bacteria division WOR-3</taxon>
    </lineage>
</organism>
<feature type="transmembrane region" description="Helical" evidence="2">
    <location>
        <begin position="369"/>
        <end position="389"/>
    </location>
</feature>
<protein>
    <submittedName>
        <fullName evidence="3">Uncharacterized protein</fullName>
    </submittedName>
</protein>
<proteinExistence type="predicted"/>
<keyword evidence="2" id="KW-1133">Transmembrane helix</keyword>
<gene>
    <name evidence="3" type="ORF">DRP53_07400</name>
</gene>
<dbReference type="Proteomes" id="UP000268469">
    <property type="component" value="Unassembled WGS sequence"/>
</dbReference>